<dbReference type="Proteomes" id="UP001218218">
    <property type="component" value="Unassembled WGS sequence"/>
</dbReference>
<proteinExistence type="predicted"/>
<dbReference type="AlphaFoldDB" id="A0AAD7A3G0"/>
<protein>
    <submittedName>
        <fullName evidence="1">Uncharacterized protein</fullName>
    </submittedName>
</protein>
<keyword evidence="2" id="KW-1185">Reference proteome</keyword>
<evidence type="ECO:0000313" key="1">
    <source>
        <dbReference type="EMBL" id="KAJ7348571.1"/>
    </source>
</evidence>
<name>A0AAD7A3G0_9AGAR</name>
<comment type="caution">
    <text evidence="1">The sequence shown here is derived from an EMBL/GenBank/DDBJ whole genome shotgun (WGS) entry which is preliminary data.</text>
</comment>
<reference evidence="1" key="1">
    <citation type="submission" date="2023-03" db="EMBL/GenBank/DDBJ databases">
        <title>Massive genome expansion in bonnet fungi (Mycena s.s.) driven by repeated elements and novel gene families across ecological guilds.</title>
        <authorList>
            <consortium name="Lawrence Berkeley National Laboratory"/>
            <person name="Harder C.B."/>
            <person name="Miyauchi S."/>
            <person name="Viragh M."/>
            <person name="Kuo A."/>
            <person name="Thoen E."/>
            <person name="Andreopoulos B."/>
            <person name="Lu D."/>
            <person name="Skrede I."/>
            <person name="Drula E."/>
            <person name="Henrissat B."/>
            <person name="Morin E."/>
            <person name="Kohler A."/>
            <person name="Barry K."/>
            <person name="LaButti K."/>
            <person name="Morin E."/>
            <person name="Salamov A."/>
            <person name="Lipzen A."/>
            <person name="Mereny Z."/>
            <person name="Hegedus B."/>
            <person name="Baldrian P."/>
            <person name="Stursova M."/>
            <person name="Weitz H."/>
            <person name="Taylor A."/>
            <person name="Grigoriev I.V."/>
            <person name="Nagy L.G."/>
            <person name="Martin F."/>
            <person name="Kauserud H."/>
        </authorList>
    </citation>
    <scope>NUCLEOTIDE SEQUENCE</scope>
    <source>
        <strain evidence="1">CBHHK002</strain>
    </source>
</reference>
<evidence type="ECO:0000313" key="2">
    <source>
        <dbReference type="Proteomes" id="UP001218218"/>
    </source>
</evidence>
<gene>
    <name evidence="1" type="ORF">DFH08DRAFT_866180</name>
</gene>
<sequence>MGSPLVLRSWSMSEDMPLASLLPSIARCGRLPSCSVHRQAPALPVSVFACSCPAPALAVLHHDDVQAPLDLSDAAIWKFPFIVYQLPDLANEKLCPMDILCLLNSFLIVFRVFDAAGGTSVVGDTWCADRHVCDACIFDKAKQDQRTSSVGPDFLSRMVDGKALEKAFTILVFSYPSDILSNAEF</sequence>
<organism evidence="1 2">
    <name type="scientific">Mycena albidolilacea</name>
    <dbReference type="NCBI Taxonomy" id="1033008"/>
    <lineage>
        <taxon>Eukaryota</taxon>
        <taxon>Fungi</taxon>
        <taxon>Dikarya</taxon>
        <taxon>Basidiomycota</taxon>
        <taxon>Agaricomycotina</taxon>
        <taxon>Agaricomycetes</taxon>
        <taxon>Agaricomycetidae</taxon>
        <taxon>Agaricales</taxon>
        <taxon>Marasmiineae</taxon>
        <taxon>Mycenaceae</taxon>
        <taxon>Mycena</taxon>
    </lineage>
</organism>
<accession>A0AAD7A3G0</accession>
<dbReference type="EMBL" id="JARIHO010000017">
    <property type="protein sequence ID" value="KAJ7348571.1"/>
    <property type="molecule type" value="Genomic_DNA"/>
</dbReference>